<keyword evidence="12" id="KW-1185">Reference proteome</keyword>
<dbReference type="OrthoDB" id="6510177at2759"/>
<dbReference type="InterPro" id="IPR048634">
    <property type="entry name" value="SecD_SecF_C"/>
</dbReference>
<dbReference type="GO" id="GO:0018996">
    <property type="term" value="P:molting cycle, collagen and cuticulin-based cuticle"/>
    <property type="evidence" value="ECO:0007669"/>
    <property type="project" value="TreeGrafter"/>
</dbReference>
<evidence type="ECO:0000313" key="13">
    <source>
        <dbReference type="WBParaSite" id="BXY_0689100.1"/>
    </source>
</evidence>
<dbReference type="PROSITE" id="PS50156">
    <property type="entry name" value="SSD"/>
    <property type="match status" value="1"/>
</dbReference>
<name>A0A1I7S1L3_BURXY</name>
<evidence type="ECO:0000256" key="3">
    <source>
        <dbReference type="ARBA" id="ARBA00022692"/>
    </source>
</evidence>
<accession>A0A1I7S1L3</accession>
<evidence type="ECO:0000256" key="6">
    <source>
        <dbReference type="ARBA" id="ARBA00023180"/>
    </source>
</evidence>
<dbReference type="GO" id="GO:0030659">
    <property type="term" value="C:cytoplasmic vesicle membrane"/>
    <property type="evidence" value="ECO:0007669"/>
    <property type="project" value="TreeGrafter"/>
</dbReference>
<dbReference type="PANTHER" id="PTHR10796:SF88">
    <property type="entry name" value="SSD DOMAIN-CONTAINING PROTEIN"/>
    <property type="match status" value="1"/>
</dbReference>
<dbReference type="Gene3D" id="1.20.1640.10">
    <property type="entry name" value="Multidrug efflux transporter AcrB transmembrane domain"/>
    <property type="match status" value="2"/>
</dbReference>
<dbReference type="SUPFAM" id="SSF82866">
    <property type="entry name" value="Multidrug efflux transporter AcrB transmembrane domain"/>
    <property type="match status" value="2"/>
</dbReference>
<proteinExistence type="inferred from homology"/>
<keyword evidence="3 8" id="KW-0812">Transmembrane</keyword>
<evidence type="ECO:0000256" key="8">
    <source>
        <dbReference type="SAM" id="Phobius"/>
    </source>
</evidence>
<protein>
    <submittedName>
        <fullName evidence="10">(pine wood nematode) hypothetical protein</fullName>
    </submittedName>
    <submittedName>
        <fullName evidence="13">SSD domain-containing protein</fullName>
    </submittedName>
</protein>
<dbReference type="SMR" id="A0A1I7S1L3"/>
<sequence length="908" mass="102539">MKSVEEKTVISYPEKSLTRHDRFTHKLHAAYRAWAEVVVQHSWKIIIACLAVTAVCTFKMVTTPHQNNIKGYAPFGSRSLYEFAVREEFFAQTGAGVRMFVLMVPKNGTNMLTQENLAEAIRVDELIKWNSSFLHNHITGQQEPFAMFCRRFCKINEPVHAFYKGIQFENELLAENQSLGDQLDLSYPTMTLFGRRVNIQANFFGIHKANKTHPPIFPGHSNLHAADMVVLLYRAERIGGWSDKEIKDYEMATSRYIKDQFHSDILDVMTISTSYVEAEVDRAGRTLMPYVGLGFIVMSTCAVTSVIVSCLYFGSLISYKIPLAIVGCICPFMASGTALGVLFYCGLRYGAILAVSPFLLLAIGVDDAYLMIHAWQHVSTNFRTRPSKDDTIAERIALILIETGPSILISALANIFADAVGSFTGSMEITLLCVGNIASICVDFFYQITFFTAVLAILGQMEMNKEKKAREVEETSKAVESDSESSGSDRPLRNKVRSSFLSLVDGYITFITHWLASLFVCIIWAIFLVFAVKAMLGFEINLTTSKLFARDSPLHKIEKYRENMVLPYFTQAQIFVNNPGNLSLPEQRKKVHRLVEAMEALPYAYDKESSNYFLRDFEVFVTQSGMFGMEEEVDEDFEREMKKNVSNEILDMNELESFLSWSEYDYYRGFLNTHKDEANNTVIDNFLVYVAYHGDDLKDWYKRAGVLRQWRETIDKYGKEINATVLHDDGLYLDLLENMPTDIWQSGLATVLCMAGICLLFMWKLKPVLVAAACIASIMVCTLGWMAMQGMTMDPIVMAAVIISIGFSVDIPAHVSYHFHMAEKQLEGRVEVADRLRFALTTVGYPAFQASLSTNICVLCLLLVPLYMARVFVNVMCVCITLCAIHSLILMPALYALTANIKNFLCKS</sequence>
<evidence type="ECO:0000313" key="10">
    <source>
        <dbReference type="EMBL" id="CAD5208391.1"/>
    </source>
</evidence>
<feature type="compositionally biased region" description="Basic and acidic residues" evidence="7">
    <location>
        <begin position="469"/>
        <end position="480"/>
    </location>
</feature>
<dbReference type="GO" id="GO:0006897">
    <property type="term" value="P:endocytosis"/>
    <property type="evidence" value="ECO:0007669"/>
    <property type="project" value="TreeGrafter"/>
</dbReference>
<evidence type="ECO:0000256" key="5">
    <source>
        <dbReference type="ARBA" id="ARBA00023136"/>
    </source>
</evidence>
<dbReference type="WBParaSite" id="BXY_0689100.1">
    <property type="protein sequence ID" value="BXY_0689100.1"/>
    <property type="gene ID" value="BXY_0689100"/>
</dbReference>
<dbReference type="Pfam" id="PF02460">
    <property type="entry name" value="Patched"/>
    <property type="match status" value="1"/>
</dbReference>
<feature type="transmembrane region" description="Helical" evidence="8">
    <location>
        <begin position="768"/>
        <end position="790"/>
    </location>
</feature>
<reference evidence="10" key="2">
    <citation type="submission" date="2020-09" db="EMBL/GenBank/DDBJ databases">
        <authorList>
            <person name="Kikuchi T."/>
        </authorList>
    </citation>
    <scope>NUCLEOTIDE SEQUENCE</scope>
    <source>
        <strain evidence="10">Ka4C1</strain>
    </source>
</reference>
<dbReference type="InterPro" id="IPR003392">
    <property type="entry name" value="PTHD_SSD"/>
</dbReference>
<feature type="transmembrane region" description="Helical" evidence="8">
    <location>
        <begin position="429"/>
        <end position="458"/>
    </location>
</feature>
<dbReference type="GO" id="GO:0005886">
    <property type="term" value="C:plasma membrane"/>
    <property type="evidence" value="ECO:0007669"/>
    <property type="project" value="TreeGrafter"/>
</dbReference>
<dbReference type="Proteomes" id="UP000095284">
    <property type="component" value="Unplaced"/>
</dbReference>
<evidence type="ECO:0000313" key="11">
    <source>
        <dbReference type="Proteomes" id="UP000095284"/>
    </source>
</evidence>
<dbReference type="Pfam" id="PF02355">
    <property type="entry name" value="SecD_SecF_C"/>
    <property type="match status" value="1"/>
</dbReference>
<evidence type="ECO:0000256" key="7">
    <source>
        <dbReference type="SAM" id="MobiDB-lite"/>
    </source>
</evidence>
<organism evidence="11 13">
    <name type="scientific">Bursaphelenchus xylophilus</name>
    <name type="common">Pinewood nematode worm</name>
    <name type="synonym">Aphelenchoides xylophilus</name>
    <dbReference type="NCBI Taxonomy" id="6326"/>
    <lineage>
        <taxon>Eukaryota</taxon>
        <taxon>Metazoa</taxon>
        <taxon>Ecdysozoa</taxon>
        <taxon>Nematoda</taxon>
        <taxon>Chromadorea</taxon>
        <taxon>Rhabditida</taxon>
        <taxon>Tylenchina</taxon>
        <taxon>Tylenchomorpha</taxon>
        <taxon>Aphelenchoidea</taxon>
        <taxon>Aphelenchoididae</taxon>
        <taxon>Bursaphelenchus</taxon>
    </lineage>
</organism>
<evidence type="ECO:0000259" key="9">
    <source>
        <dbReference type="PROSITE" id="PS50156"/>
    </source>
</evidence>
<dbReference type="InterPro" id="IPR000731">
    <property type="entry name" value="SSD"/>
</dbReference>
<evidence type="ECO:0000256" key="2">
    <source>
        <dbReference type="ARBA" id="ARBA00005585"/>
    </source>
</evidence>
<reference evidence="13" key="1">
    <citation type="submission" date="2016-11" db="UniProtKB">
        <authorList>
            <consortium name="WormBaseParasite"/>
        </authorList>
    </citation>
    <scope>IDENTIFICATION</scope>
</reference>
<feature type="transmembrane region" description="Helical" evidence="8">
    <location>
        <begin position="871"/>
        <end position="897"/>
    </location>
</feature>
<comment type="similarity">
    <text evidence="2">Belongs to the patched family.</text>
</comment>
<keyword evidence="4 8" id="KW-1133">Transmembrane helix</keyword>
<comment type="subcellular location">
    <subcellularLocation>
        <location evidence="1">Membrane</location>
        <topology evidence="1">Multi-pass membrane protein</topology>
    </subcellularLocation>
</comment>
<feature type="region of interest" description="Disordered" evidence="7">
    <location>
        <begin position="469"/>
        <end position="492"/>
    </location>
</feature>
<dbReference type="EMBL" id="CAJFDI010000001">
    <property type="protein sequence ID" value="CAD5208391.1"/>
    <property type="molecule type" value="Genomic_DNA"/>
</dbReference>
<dbReference type="InterPro" id="IPR051697">
    <property type="entry name" value="Patched_domain-protein"/>
</dbReference>
<feature type="transmembrane region" description="Helical" evidence="8">
    <location>
        <begin position="350"/>
        <end position="375"/>
    </location>
</feature>
<dbReference type="eggNOG" id="KOG1934">
    <property type="taxonomic scope" value="Eukaryota"/>
</dbReference>
<gene>
    <name evidence="10" type="ORF">BXYJ_LOCUS627</name>
</gene>
<dbReference type="PANTHER" id="PTHR10796">
    <property type="entry name" value="PATCHED-RELATED"/>
    <property type="match status" value="1"/>
</dbReference>
<evidence type="ECO:0000256" key="1">
    <source>
        <dbReference type="ARBA" id="ARBA00004141"/>
    </source>
</evidence>
<dbReference type="Proteomes" id="UP000582659">
    <property type="component" value="Unassembled WGS sequence"/>
</dbReference>
<feature type="transmembrane region" description="Helical" evidence="8">
    <location>
        <begin position="321"/>
        <end position="344"/>
    </location>
</feature>
<keyword evidence="6" id="KW-0325">Glycoprotein</keyword>
<feature type="transmembrane region" description="Helical" evidence="8">
    <location>
        <begin position="796"/>
        <end position="817"/>
    </location>
</feature>
<feature type="transmembrane region" description="Helical" evidence="8">
    <location>
        <begin position="838"/>
        <end position="865"/>
    </location>
</feature>
<feature type="domain" description="SSD" evidence="9">
    <location>
        <begin position="294"/>
        <end position="457"/>
    </location>
</feature>
<dbReference type="Proteomes" id="UP000659654">
    <property type="component" value="Unassembled WGS sequence"/>
</dbReference>
<evidence type="ECO:0000256" key="4">
    <source>
        <dbReference type="ARBA" id="ARBA00022989"/>
    </source>
</evidence>
<feature type="transmembrane region" description="Helical" evidence="8">
    <location>
        <begin position="396"/>
        <end position="417"/>
    </location>
</feature>
<feature type="transmembrane region" description="Helical" evidence="8">
    <location>
        <begin position="507"/>
        <end position="532"/>
    </location>
</feature>
<feature type="transmembrane region" description="Helical" evidence="8">
    <location>
        <begin position="290"/>
        <end position="314"/>
    </location>
</feature>
<dbReference type="EMBL" id="CAJFCV020000001">
    <property type="protein sequence ID" value="CAG9081307.1"/>
    <property type="molecule type" value="Genomic_DNA"/>
</dbReference>
<feature type="transmembrane region" description="Helical" evidence="8">
    <location>
        <begin position="743"/>
        <end position="761"/>
    </location>
</feature>
<keyword evidence="5 8" id="KW-0472">Membrane</keyword>
<dbReference type="AlphaFoldDB" id="A0A1I7S1L3"/>
<evidence type="ECO:0000313" key="12">
    <source>
        <dbReference type="Proteomes" id="UP000659654"/>
    </source>
</evidence>